<evidence type="ECO:0008006" key="3">
    <source>
        <dbReference type="Google" id="ProtNLM"/>
    </source>
</evidence>
<evidence type="ECO:0000313" key="2">
    <source>
        <dbReference type="Proteomes" id="UP000321954"/>
    </source>
</evidence>
<proteinExistence type="predicted"/>
<name>A0A5B8YPE0_9FLAO</name>
<dbReference type="Proteomes" id="UP000321954">
    <property type="component" value="Chromosome"/>
</dbReference>
<evidence type="ECO:0000313" key="1">
    <source>
        <dbReference type="EMBL" id="QED39138.1"/>
    </source>
</evidence>
<sequence>MGACPHGFSQGKKNEDENLKLYKGIEEFSKKTKLTKFIHKLVFRPTGSNPQANFQKRQERSYKKYHGKIIRNIEINVLDPFGRVLKDTAGSGESWIEKTGNSLHIRTHKGVIRDLLLFELNKPLDSLLIRESERLIRSQSFIRSAAITAENTTASDSVDVFVQLQDAWSIIPEGSFSTSKTTLGVRERNFLGTGHDLRTHFTRHFELGENAYDVQYTIRNFKNTFINTSLGYSSFLDNSYYKGINIERIFYSPFARWAGGIYLDQQLRKDSLATDAYEMSSERLRYNTYDFWGGHSFRIFKGASENDRTTNLITSARLLRVEFKESPGEEMDPDNFFSSETFYMGSLGISSRQFVKDQYIFNYGIIEDVPVGTIYGITGGYQKKNNTERLYLGGRVAYGNYFSWGFISSNFEAGSFFRGEKAEQATFSFQANYFTNLINIGPHWKVRQFVKPQLLWGSNRLNTIGDRITLNENGSLLGLYGANFPELEGIGIPGYNSRLYGSQKFLLTFQTQFYSPWNMWGFRLNPFLKYSFAMLGDKNNRLPNGKVYNSIGAGFIISNDYLVFDVFQLSFAFFPRMPGQGSDIFRFNAFNTTDFGFQDFEFGKPRTVLYR</sequence>
<dbReference type="AlphaFoldDB" id="A0A5B8YPE0"/>
<reference evidence="1 2" key="1">
    <citation type="submission" date="2019-08" db="EMBL/GenBank/DDBJ databases">
        <title>Antarcticibacterium arcticum sp. nov., a bacterium isolated from marine sediment of the Canadian Beaufort Sea.</title>
        <authorList>
            <person name="Lee Y.M."/>
            <person name="Baek K."/>
            <person name="Lee D.-H."/>
            <person name="Shin S.C."/>
            <person name="Jin Y.K."/>
            <person name="Park Y."/>
        </authorList>
    </citation>
    <scope>NUCLEOTIDE SEQUENCE [LARGE SCALE GENOMIC DNA]</scope>
    <source>
        <strain evidence="1 2">PAMC 28998</strain>
    </source>
</reference>
<dbReference type="OrthoDB" id="1110633at2"/>
<gene>
    <name evidence="1" type="ORF">FK178_13635</name>
</gene>
<dbReference type="EMBL" id="CP042476">
    <property type="protein sequence ID" value="QED39138.1"/>
    <property type="molecule type" value="Genomic_DNA"/>
</dbReference>
<protein>
    <recommendedName>
        <fullName evidence="3">Bacterial surface antigen (D15) domain-containing protein</fullName>
    </recommendedName>
</protein>
<organism evidence="1 2">
    <name type="scientific">Antarcticibacterium arcticum</name>
    <dbReference type="NCBI Taxonomy" id="2585771"/>
    <lineage>
        <taxon>Bacteria</taxon>
        <taxon>Pseudomonadati</taxon>
        <taxon>Bacteroidota</taxon>
        <taxon>Flavobacteriia</taxon>
        <taxon>Flavobacteriales</taxon>
        <taxon>Flavobacteriaceae</taxon>
        <taxon>Antarcticibacterium</taxon>
    </lineage>
</organism>
<dbReference type="KEGG" id="anp:FK178_13635"/>
<keyword evidence="2" id="KW-1185">Reference proteome</keyword>
<accession>A0A5B8YPE0</accession>